<dbReference type="AlphaFoldDB" id="A0A8W8NKY1"/>
<keyword evidence="12" id="KW-1185">Reference proteome</keyword>
<dbReference type="GO" id="GO:0000981">
    <property type="term" value="F:DNA-binding transcription factor activity, RNA polymerase II-specific"/>
    <property type="evidence" value="ECO:0007669"/>
    <property type="project" value="InterPro"/>
</dbReference>
<dbReference type="Proteomes" id="UP000005408">
    <property type="component" value="Unassembled WGS sequence"/>
</dbReference>
<dbReference type="OMA" id="PPRMHFP"/>
<keyword evidence="5 7" id="KW-0539">Nucleus</keyword>
<keyword evidence="4 7" id="KW-0371">Homeobox</keyword>
<dbReference type="EnsemblMetazoa" id="G6213.2">
    <property type="protein sequence ID" value="G6213.2:cds"/>
    <property type="gene ID" value="G6213"/>
</dbReference>
<dbReference type="PRINTS" id="PR00024">
    <property type="entry name" value="HOMEOBOX"/>
</dbReference>
<dbReference type="InterPro" id="IPR009057">
    <property type="entry name" value="Homeodomain-like_sf"/>
</dbReference>
<name>A0A8W8NKY1_MAGGI</name>
<dbReference type="InterPro" id="IPR020479">
    <property type="entry name" value="HD_metazoa"/>
</dbReference>
<organism evidence="11 12">
    <name type="scientific">Magallana gigas</name>
    <name type="common">Pacific oyster</name>
    <name type="synonym">Crassostrea gigas</name>
    <dbReference type="NCBI Taxonomy" id="29159"/>
    <lineage>
        <taxon>Eukaryota</taxon>
        <taxon>Metazoa</taxon>
        <taxon>Spiralia</taxon>
        <taxon>Lophotrochozoa</taxon>
        <taxon>Mollusca</taxon>
        <taxon>Bivalvia</taxon>
        <taxon>Autobranchia</taxon>
        <taxon>Pteriomorphia</taxon>
        <taxon>Ostreida</taxon>
        <taxon>Ostreoidea</taxon>
        <taxon>Ostreidae</taxon>
        <taxon>Magallana</taxon>
    </lineage>
</organism>
<reference evidence="11" key="1">
    <citation type="submission" date="2022-08" db="UniProtKB">
        <authorList>
            <consortium name="EnsemblMetazoa"/>
        </authorList>
    </citation>
    <scope>IDENTIFICATION</scope>
    <source>
        <strain evidence="11">05x7-T-G4-1.051#20</strain>
    </source>
</reference>
<evidence type="ECO:0000256" key="2">
    <source>
        <dbReference type="ARBA" id="ARBA00022473"/>
    </source>
</evidence>
<dbReference type="InterPro" id="IPR001356">
    <property type="entry name" value="HD"/>
</dbReference>
<dbReference type="InterPro" id="IPR017970">
    <property type="entry name" value="Homeobox_CS"/>
</dbReference>
<dbReference type="OrthoDB" id="6159439at2759"/>
<keyword evidence="3 7" id="KW-0238">DNA-binding</keyword>
<dbReference type="PANTHER" id="PTHR46294">
    <property type="entry name" value="SEGMENTATION PROTEIN EVEN-SKIPPED"/>
    <property type="match status" value="1"/>
</dbReference>
<proteinExistence type="inferred from homology"/>
<dbReference type="SMART" id="SM00389">
    <property type="entry name" value="HOX"/>
    <property type="match status" value="1"/>
</dbReference>
<evidence type="ECO:0000256" key="1">
    <source>
        <dbReference type="ARBA" id="ARBA00004123"/>
    </source>
</evidence>
<feature type="DNA-binding region" description="Homeobox" evidence="7">
    <location>
        <begin position="76"/>
        <end position="135"/>
    </location>
</feature>
<evidence type="ECO:0000256" key="9">
    <source>
        <dbReference type="SAM" id="MobiDB-lite"/>
    </source>
</evidence>
<dbReference type="GO" id="GO:0000978">
    <property type="term" value="F:RNA polymerase II cis-regulatory region sequence-specific DNA binding"/>
    <property type="evidence" value="ECO:0007669"/>
    <property type="project" value="TreeGrafter"/>
</dbReference>
<dbReference type="Gene3D" id="1.10.10.60">
    <property type="entry name" value="Homeodomain-like"/>
    <property type="match status" value="1"/>
</dbReference>
<dbReference type="PANTHER" id="PTHR46294:SF4">
    <property type="entry name" value="SEGMENTATION PROTEIN EVEN-SKIPPED"/>
    <property type="match status" value="1"/>
</dbReference>
<evidence type="ECO:0000256" key="7">
    <source>
        <dbReference type="PROSITE-ProRule" id="PRU00108"/>
    </source>
</evidence>
<dbReference type="InterPro" id="IPR052002">
    <property type="entry name" value="Even-skipped_HD"/>
</dbReference>
<feature type="domain" description="Homeobox" evidence="10">
    <location>
        <begin position="74"/>
        <end position="134"/>
    </location>
</feature>
<feature type="compositionally biased region" description="Basic and acidic residues" evidence="9">
    <location>
        <begin position="21"/>
        <end position="38"/>
    </location>
</feature>
<protein>
    <recommendedName>
        <fullName evidence="10">Homeobox domain-containing protein</fullName>
    </recommendedName>
</protein>
<feature type="compositionally biased region" description="Low complexity" evidence="9">
    <location>
        <begin position="271"/>
        <end position="282"/>
    </location>
</feature>
<sequence>MQGSVPSSPNQSLSDSSGTEESLKNMSDDGTGKLEKSLESFPESPRSECSDSSSGIDTPDKRYSGKWKESAQERDIRRYRTAFTKEQLNRLEKEFLKENYVSRPKRCELAAQLNLSESTIKVWFQNRRMKDKRQRMALTWPYGIPPDPQLYAYLAAAAASYPYGVPSATSLPYPSLGLHGLPSSASSAFTPLSVPSPLPSRLDMLNSLAHSSSPLHRLPGLDHLSQISSPPTGLHMPPRMHFPWMEHNPAICGVSSGKPCTCPTPGSIGLSSTSISSPMSGLFPPPPFTSSPLRTSPLSSLSSTQHPLLQKGELERS</sequence>
<evidence type="ECO:0000313" key="11">
    <source>
        <dbReference type="EnsemblMetazoa" id="G6213.1:cds"/>
    </source>
</evidence>
<evidence type="ECO:0000259" key="10">
    <source>
        <dbReference type="PROSITE" id="PS50071"/>
    </source>
</evidence>
<feature type="region of interest" description="Disordered" evidence="9">
    <location>
        <begin position="271"/>
        <end position="317"/>
    </location>
</feature>
<evidence type="ECO:0000313" key="12">
    <source>
        <dbReference type="Proteomes" id="UP000005408"/>
    </source>
</evidence>
<evidence type="ECO:0000256" key="8">
    <source>
        <dbReference type="RuleBase" id="RU000682"/>
    </source>
</evidence>
<dbReference type="PROSITE" id="PS50071">
    <property type="entry name" value="HOMEOBOX_2"/>
    <property type="match status" value="1"/>
</dbReference>
<evidence type="ECO:0000256" key="6">
    <source>
        <dbReference type="ARBA" id="ARBA00038449"/>
    </source>
</evidence>
<dbReference type="CDD" id="cd00086">
    <property type="entry name" value="homeodomain"/>
    <property type="match status" value="1"/>
</dbReference>
<feature type="region of interest" description="Disordered" evidence="9">
    <location>
        <begin position="1"/>
        <end position="70"/>
    </location>
</feature>
<dbReference type="GO" id="GO:0005634">
    <property type="term" value="C:nucleus"/>
    <property type="evidence" value="ECO:0007669"/>
    <property type="project" value="UniProtKB-SubCell"/>
</dbReference>
<feature type="compositionally biased region" description="Basic and acidic residues" evidence="9">
    <location>
        <begin position="58"/>
        <end position="70"/>
    </location>
</feature>
<keyword evidence="2" id="KW-0217">Developmental protein</keyword>
<evidence type="ECO:0000256" key="3">
    <source>
        <dbReference type="ARBA" id="ARBA00023125"/>
    </source>
</evidence>
<dbReference type="SUPFAM" id="SSF46689">
    <property type="entry name" value="Homeodomain-like"/>
    <property type="match status" value="1"/>
</dbReference>
<dbReference type="EnsemblMetazoa" id="G6213.1">
    <property type="protein sequence ID" value="G6213.1:cds"/>
    <property type="gene ID" value="G6213"/>
</dbReference>
<feature type="compositionally biased region" description="Low complexity" evidence="9">
    <location>
        <begin position="1"/>
        <end position="17"/>
    </location>
</feature>
<evidence type="ECO:0000256" key="4">
    <source>
        <dbReference type="ARBA" id="ARBA00023155"/>
    </source>
</evidence>
<comment type="subcellular location">
    <subcellularLocation>
        <location evidence="1 7 8">Nucleus</location>
    </subcellularLocation>
</comment>
<evidence type="ECO:0000256" key="5">
    <source>
        <dbReference type="ARBA" id="ARBA00023242"/>
    </source>
</evidence>
<dbReference type="PROSITE" id="PS00027">
    <property type="entry name" value="HOMEOBOX_1"/>
    <property type="match status" value="1"/>
</dbReference>
<feature type="compositionally biased region" description="Low complexity" evidence="9">
    <location>
        <begin position="290"/>
        <end position="309"/>
    </location>
</feature>
<comment type="similarity">
    <text evidence="6">Belongs to the even-skipped homeobox family.</text>
</comment>
<dbReference type="Pfam" id="PF00046">
    <property type="entry name" value="Homeodomain"/>
    <property type="match status" value="1"/>
</dbReference>
<accession>A0A8W8NKY1</accession>